<reference evidence="3 4" key="2">
    <citation type="journal article" date="2020" name="Int. J. Syst. Evol. Microbiol.">
        <title>Sulfuracidifex tepidarius gen. nov., sp. nov. and transfer of Sulfolobus metallicus Huber and Stetter 1992 to the genus Sulfuracidifex as Sulfuracidifex metallicus comb. nov.</title>
        <authorList>
            <person name="Itoh T."/>
            <person name="Miura T."/>
            <person name="Sakai H.D."/>
            <person name="Kato S."/>
            <person name="Ohkuma M."/>
            <person name="Takashina T."/>
        </authorList>
    </citation>
    <scope>NUCLEOTIDE SEQUENCE</scope>
    <source>
        <strain evidence="2 4">IC-006</strain>
        <strain evidence="3">IC-007</strain>
    </source>
</reference>
<dbReference type="SUPFAM" id="SSF56176">
    <property type="entry name" value="FAD-binding/transporter-associated domain-like"/>
    <property type="match status" value="1"/>
</dbReference>
<dbReference type="GeneID" id="41718764"/>
<dbReference type="PANTHER" id="PTHR11748:SF118">
    <property type="entry name" value="ALKYLDIHYDROXYACETONEPHOSPHATE SYNTHASE (PRECURSOR)"/>
    <property type="match status" value="1"/>
</dbReference>
<evidence type="ECO:0000313" key="5">
    <source>
        <dbReference type="Proteomes" id="UP000325030"/>
    </source>
</evidence>
<gene>
    <name evidence="2" type="ORF">IC006_2470</name>
    <name evidence="3" type="ORF">IC007_2477</name>
</gene>
<feature type="domain" description="FAD-binding PCMH-type" evidence="1">
    <location>
        <begin position="15"/>
        <end position="172"/>
    </location>
</feature>
<accession>A0A510DY56</accession>
<dbReference type="PANTHER" id="PTHR11748">
    <property type="entry name" value="D-LACTATE DEHYDROGENASE"/>
    <property type="match status" value="1"/>
</dbReference>
<proteinExistence type="predicted"/>
<dbReference type="GO" id="GO:1903457">
    <property type="term" value="P:lactate catabolic process"/>
    <property type="evidence" value="ECO:0007669"/>
    <property type="project" value="TreeGrafter"/>
</dbReference>
<evidence type="ECO:0000313" key="3">
    <source>
        <dbReference type="EMBL" id="BBG27922.1"/>
    </source>
</evidence>
<dbReference type="Proteomes" id="UP000325030">
    <property type="component" value="Chromosome"/>
</dbReference>
<dbReference type="Pfam" id="PF01565">
    <property type="entry name" value="FAD_binding_4"/>
    <property type="match status" value="1"/>
</dbReference>
<dbReference type="AlphaFoldDB" id="A0A510E5V3"/>
<dbReference type="GO" id="GO:0071949">
    <property type="term" value="F:FAD binding"/>
    <property type="evidence" value="ECO:0007669"/>
    <property type="project" value="InterPro"/>
</dbReference>
<sequence length="362" mass="41328">MEDRLSAVKGLDKEVGKLPDVVAYPRSEEDVVKIVEVALQEHVPLVPRGGGVSSARGIYVTLGGVMIDMRNMDKIESRKMEVIVDAGARYKFNARVYPTLWKYATVGGNFCGGSWGIGSLEYGISWDQVTEVRMVNPKGKLVTLRGGDVKVAAHAEGTTGIVTKLRVMTRENLPIESRVVTFNEFKEASSFTVKLYEELPPLYHMVLRSPEISRMTVGPEKWHLVLAWEKDKDVDVKGSDGTFLWENRDRFFAGAYRENFESYDYTTYHLPLREFSGVVMESSKFDPVIEVEFANDFKAHLDFMVRGRETMESLKRFLGKSTFDVDDVYLNSRLSRDHLQKILWYKRAYDKEDLFNPGKVKF</sequence>
<dbReference type="InterPro" id="IPR016169">
    <property type="entry name" value="FAD-bd_PCMH_sub2"/>
</dbReference>
<protein>
    <recommendedName>
        <fullName evidence="1">FAD-binding PCMH-type domain-containing protein</fullName>
    </recommendedName>
</protein>
<dbReference type="InterPro" id="IPR006094">
    <property type="entry name" value="Oxid_FAD_bind_N"/>
</dbReference>
<keyword evidence="4" id="KW-1185">Reference proteome</keyword>
<name>A0A510E5V3_9CREN</name>
<dbReference type="STRING" id="1294262.GCA_001316085_01916"/>
<dbReference type="OrthoDB" id="43549at2157"/>
<reference evidence="5" key="1">
    <citation type="submission" date="2018-09" db="EMBL/GenBank/DDBJ databases">
        <title>Complete Genome Sequencing of Sulfolobus sp. JCM 16834.</title>
        <authorList>
            <person name="Kato S."/>
            <person name="Itoh T."/>
            <person name="Ohkuma M."/>
        </authorList>
    </citation>
    <scope>NUCLEOTIDE SEQUENCE [LARGE SCALE GENOMIC DNA]</scope>
    <source>
        <strain evidence="5">IC-007</strain>
    </source>
</reference>
<dbReference type="EMBL" id="AP018930">
    <property type="protein sequence ID" value="BBG27922.1"/>
    <property type="molecule type" value="Genomic_DNA"/>
</dbReference>
<dbReference type="RefSeq" id="WP_054846102.1">
    <property type="nucleotide sequence ID" value="NZ_AP018929.1"/>
</dbReference>
<dbReference type="Gene3D" id="3.30.465.10">
    <property type="match status" value="1"/>
</dbReference>
<dbReference type="KEGG" id="step:IC006_2470"/>
<dbReference type="GO" id="GO:0008720">
    <property type="term" value="F:D-lactate dehydrogenase (NAD+) activity"/>
    <property type="evidence" value="ECO:0007669"/>
    <property type="project" value="TreeGrafter"/>
</dbReference>
<evidence type="ECO:0000259" key="1">
    <source>
        <dbReference type="PROSITE" id="PS51387"/>
    </source>
</evidence>
<dbReference type="InterPro" id="IPR016166">
    <property type="entry name" value="FAD-bd_PCMH"/>
</dbReference>
<evidence type="ECO:0000313" key="2">
    <source>
        <dbReference type="EMBL" id="BBG25135.1"/>
    </source>
</evidence>
<dbReference type="InterPro" id="IPR036318">
    <property type="entry name" value="FAD-bd_PCMH-like_sf"/>
</dbReference>
<evidence type="ECO:0000313" key="4">
    <source>
        <dbReference type="Proteomes" id="UP000322983"/>
    </source>
</evidence>
<accession>A0A510E5V3</accession>
<dbReference type="EMBL" id="AP018929">
    <property type="protein sequence ID" value="BBG25135.1"/>
    <property type="molecule type" value="Genomic_DNA"/>
</dbReference>
<dbReference type="GO" id="GO:0004458">
    <property type="term" value="F:D-lactate dehydrogenase (cytochrome) activity"/>
    <property type="evidence" value="ECO:0007669"/>
    <property type="project" value="TreeGrafter"/>
</dbReference>
<dbReference type="Proteomes" id="UP000322983">
    <property type="component" value="Chromosome"/>
</dbReference>
<organism evidence="3 5">
    <name type="scientific">Sulfuracidifex tepidarius</name>
    <dbReference type="NCBI Taxonomy" id="1294262"/>
    <lineage>
        <taxon>Archaea</taxon>
        <taxon>Thermoproteota</taxon>
        <taxon>Thermoprotei</taxon>
        <taxon>Sulfolobales</taxon>
        <taxon>Sulfolobaceae</taxon>
        <taxon>Sulfuracidifex</taxon>
    </lineage>
</organism>
<dbReference type="PROSITE" id="PS51387">
    <property type="entry name" value="FAD_PCMH"/>
    <property type="match status" value="1"/>
</dbReference>